<keyword evidence="3" id="KW-0238">DNA-binding</keyword>
<keyword evidence="2" id="KW-0805">Transcription regulation</keyword>
<evidence type="ECO:0000313" key="8">
    <source>
        <dbReference type="Proteomes" id="UP000323597"/>
    </source>
</evidence>
<name>A0A5D2W8Y1_GOSMU</name>
<dbReference type="AlphaFoldDB" id="A0A5D2W8Y1"/>
<dbReference type="EMBL" id="CM017649">
    <property type="protein sequence ID" value="TYI98122.1"/>
    <property type="molecule type" value="Genomic_DNA"/>
</dbReference>
<keyword evidence="4" id="KW-0804">Transcription</keyword>
<accession>A0A5D2W8Y1</accession>
<evidence type="ECO:0000313" key="7">
    <source>
        <dbReference type="EMBL" id="TYI98122.1"/>
    </source>
</evidence>
<dbReference type="Pfam" id="PF13837">
    <property type="entry name" value="Myb_DNA-bind_4"/>
    <property type="match status" value="1"/>
</dbReference>
<organism evidence="7 8">
    <name type="scientific">Gossypium mustelinum</name>
    <name type="common">Cotton</name>
    <name type="synonym">Gossypium caicoense</name>
    <dbReference type="NCBI Taxonomy" id="34275"/>
    <lineage>
        <taxon>Eukaryota</taxon>
        <taxon>Viridiplantae</taxon>
        <taxon>Streptophyta</taxon>
        <taxon>Embryophyta</taxon>
        <taxon>Tracheophyta</taxon>
        <taxon>Spermatophyta</taxon>
        <taxon>Magnoliopsida</taxon>
        <taxon>eudicotyledons</taxon>
        <taxon>Gunneridae</taxon>
        <taxon>Pentapetalae</taxon>
        <taxon>rosids</taxon>
        <taxon>malvids</taxon>
        <taxon>Malvales</taxon>
        <taxon>Malvaceae</taxon>
        <taxon>Malvoideae</taxon>
        <taxon>Gossypium</taxon>
    </lineage>
</organism>
<dbReference type="PANTHER" id="PTHR21654:SF84">
    <property type="entry name" value="SI:DKEY-66I24.7"/>
    <property type="match status" value="1"/>
</dbReference>
<dbReference type="GO" id="GO:0005634">
    <property type="term" value="C:nucleus"/>
    <property type="evidence" value="ECO:0007669"/>
    <property type="project" value="UniProtKB-SubCell"/>
</dbReference>
<keyword evidence="5" id="KW-0539">Nucleus</keyword>
<dbReference type="Proteomes" id="UP000323597">
    <property type="component" value="Chromosome D01"/>
</dbReference>
<evidence type="ECO:0000256" key="4">
    <source>
        <dbReference type="ARBA" id="ARBA00023163"/>
    </source>
</evidence>
<protein>
    <recommendedName>
        <fullName evidence="6">Myb/SANT-like DNA-binding domain-containing protein</fullName>
    </recommendedName>
</protein>
<evidence type="ECO:0000256" key="2">
    <source>
        <dbReference type="ARBA" id="ARBA00023015"/>
    </source>
</evidence>
<evidence type="ECO:0000259" key="6">
    <source>
        <dbReference type="Pfam" id="PF13837"/>
    </source>
</evidence>
<gene>
    <name evidence="7" type="ORF">E1A91_D01G190900v1</name>
</gene>
<keyword evidence="8" id="KW-1185">Reference proteome</keyword>
<dbReference type="PANTHER" id="PTHR21654">
    <property type="entry name" value="FI21293P1"/>
    <property type="match status" value="1"/>
</dbReference>
<feature type="domain" description="Myb/SANT-like DNA-binding" evidence="6">
    <location>
        <begin position="56"/>
        <end position="112"/>
    </location>
</feature>
<dbReference type="GO" id="GO:0003677">
    <property type="term" value="F:DNA binding"/>
    <property type="evidence" value="ECO:0007669"/>
    <property type="project" value="UniProtKB-KW"/>
</dbReference>
<comment type="subcellular location">
    <subcellularLocation>
        <location evidence="1">Nucleus</location>
    </subcellularLocation>
</comment>
<evidence type="ECO:0000256" key="5">
    <source>
        <dbReference type="ARBA" id="ARBA00023242"/>
    </source>
</evidence>
<reference evidence="7 8" key="1">
    <citation type="submission" date="2019-07" db="EMBL/GenBank/DDBJ databases">
        <title>WGS assembly of Gossypium mustelinum.</title>
        <authorList>
            <person name="Chen Z.J."/>
            <person name="Sreedasyam A."/>
            <person name="Ando A."/>
            <person name="Song Q."/>
            <person name="De L."/>
            <person name="Hulse-Kemp A."/>
            <person name="Ding M."/>
            <person name="Ye W."/>
            <person name="Kirkbride R."/>
            <person name="Jenkins J."/>
            <person name="Plott C."/>
            <person name="Lovell J."/>
            <person name="Lin Y.-M."/>
            <person name="Vaughn R."/>
            <person name="Liu B."/>
            <person name="Li W."/>
            <person name="Simpson S."/>
            <person name="Scheffler B."/>
            <person name="Saski C."/>
            <person name="Grover C."/>
            <person name="Hu G."/>
            <person name="Conover J."/>
            <person name="Carlson J."/>
            <person name="Shu S."/>
            <person name="Boston L."/>
            <person name="Williams M."/>
            <person name="Peterson D."/>
            <person name="Mcgee K."/>
            <person name="Jones D."/>
            <person name="Wendel J."/>
            <person name="Stelly D."/>
            <person name="Grimwood J."/>
            <person name="Schmutz J."/>
        </authorList>
    </citation>
    <scope>NUCLEOTIDE SEQUENCE [LARGE SCALE GENOMIC DNA]</scope>
    <source>
        <strain evidence="7">1408120.09</strain>
    </source>
</reference>
<dbReference type="Gene3D" id="1.10.10.60">
    <property type="entry name" value="Homeodomain-like"/>
    <property type="match status" value="1"/>
</dbReference>
<proteinExistence type="predicted"/>
<dbReference type="InterPro" id="IPR044822">
    <property type="entry name" value="Myb_DNA-bind_4"/>
</dbReference>
<sequence length="255" mass="29080">MARDMIIEVTTNGGFPDHLHHYHPHSLQQQQQMILGESSGDDPEVKAPKKRAEIWHLWEKISAMMRKKGFDRSPTMCTDKWRNLLKEFKKAKHPDRGSGSVKMCYYKEIEEILRERTKKSYKSPTPPPKLDSFMHFSDKGLCFEDTSITFGPLEASGRPALNIEQGLDYDGHPLAITTASGVPPWNWRETPGNVTVSIALQAQHTTCSHPGLVLPIVKQHHSNDIRWKMFSLTRSLPRAPLPISISRQHLSFHLS</sequence>
<evidence type="ECO:0000256" key="3">
    <source>
        <dbReference type="ARBA" id="ARBA00023125"/>
    </source>
</evidence>
<dbReference type="CDD" id="cd12203">
    <property type="entry name" value="GT1"/>
    <property type="match status" value="1"/>
</dbReference>
<dbReference type="GO" id="GO:0006355">
    <property type="term" value="P:regulation of DNA-templated transcription"/>
    <property type="evidence" value="ECO:0007669"/>
    <property type="project" value="UniProtKB-ARBA"/>
</dbReference>
<evidence type="ECO:0000256" key="1">
    <source>
        <dbReference type="ARBA" id="ARBA00004123"/>
    </source>
</evidence>